<reference evidence="2 3" key="1">
    <citation type="submission" date="2014-11" db="EMBL/GenBank/DDBJ databases">
        <authorList>
            <person name="Zhu J."/>
            <person name="Qi W."/>
            <person name="Song R."/>
        </authorList>
    </citation>
    <scope>NUCLEOTIDE SEQUENCE [LARGE SCALE GENOMIC DNA]</scope>
</reference>
<keyword evidence="1" id="KW-1133">Transmembrane helix</keyword>
<feature type="transmembrane region" description="Helical" evidence="1">
    <location>
        <begin position="109"/>
        <end position="133"/>
    </location>
</feature>
<sequence>MAKVRDRGNPLELFGFKVVPAGWLLGIILWSIALFSRAWFYRAYYVITPNNIILTMSLTHVNIDIPDCWDKNIRDYRMKYLRPICKSRFIGDHAISDVRDIISGANSQLMSVFVLIGIGGPNMGQAVGLFSQLHYMGIGMYYAAGVSAVCILAATFFLARVKAKMRQGRGKTYLIVSIILTALPPLLLGGMVAGYFLCAYRMEDLFVAGGAVMTFMSNEGFGLGVGWSWGVAVAGTVCLFVPVLGMLCVVQDVQQYDVESESDEDDEYREGLLPPGPPYRGTYAAPVQYGGQPVTYVVRPVQH</sequence>
<keyword evidence="1" id="KW-0472">Membrane</keyword>
<dbReference type="InParanoid" id="A0A0G4EIS4"/>
<dbReference type="AlphaFoldDB" id="A0A0G4EIS4"/>
<dbReference type="Proteomes" id="UP000041254">
    <property type="component" value="Unassembled WGS sequence"/>
</dbReference>
<protein>
    <submittedName>
        <fullName evidence="2">Uncharacterized protein</fullName>
    </submittedName>
</protein>
<proteinExistence type="predicted"/>
<feature type="transmembrane region" description="Helical" evidence="1">
    <location>
        <begin position="226"/>
        <end position="250"/>
    </location>
</feature>
<feature type="transmembrane region" description="Helical" evidence="1">
    <location>
        <begin position="173"/>
        <end position="197"/>
    </location>
</feature>
<keyword evidence="3" id="KW-1185">Reference proteome</keyword>
<evidence type="ECO:0000313" key="2">
    <source>
        <dbReference type="EMBL" id="CEL95920.1"/>
    </source>
</evidence>
<organism evidence="2 3">
    <name type="scientific">Vitrella brassicaformis (strain CCMP3155)</name>
    <dbReference type="NCBI Taxonomy" id="1169540"/>
    <lineage>
        <taxon>Eukaryota</taxon>
        <taxon>Sar</taxon>
        <taxon>Alveolata</taxon>
        <taxon>Colpodellida</taxon>
        <taxon>Vitrellaceae</taxon>
        <taxon>Vitrella</taxon>
    </lineage>
</organism>
<dbReference type="EMBL" id="CDMY01000241">
    <property type="protein sequence ID" value="CEL95920.1"/>
    <property type="molecule type" value="Genomic_DNA"/>
</dbReference>
<evidence type="ECO:0000256" key="1">
    <source>
        <dbReference type="SAM" id="Phobius"/>
    </source>
</evidence>
<feature type="transmembrane region" description="Helical" evidence="1">
    <location>
        <begin position="20"/>
        <end position="40"/>
    </location>
</feature>
<feature type="transmembrane region" description="Helical" evidence="1">
    <location>
        <begin position="139"/>
        <end position="161"/>
    </location>
</feature>
<keyword evidence="1" id="KW-0812">Transmembrane</keyword>
<gene>
    <name evidence="2" type="ORF">Vbra_1658</name>
</gene>
<evidence type="ECO:0000313" key="3">
    <source>
        <dbReference type="Proteomes" id="UP000041254"/>
    </source>
</evidence>
<accession>A0A0G4EIS4</accession>
<name>A0A0G4EIS4_VITBC</name>
<dbReference type="VEuPathDB" id="CryptoDB:Vbra_1658"/>